<comment type="catalytic activity">
    <reaction evidence="9 10">
        <text>1D-myo-inositol 2-amino-2-deoxy-alpha-D-glucopyranoside + L-cysteine + ATP = 1D-myo-inositol 2-(L-cysteinylamino)-2-deoxy-alpha-D-glucopyranoside + AMP + diphosphate + H(+)</text>
        <dbReference type="Rhea" id="RHEA:26176"/>
        <dbReference type="ChEBI" id="CHEBI:15378"/>
        <dbReference type="ChEBI" id="CHEBI:30616"/>
        <dbReference type="ChEBI" id="CHEBI:33019"/>
        <dbReference type="ChEBI" id="CHEBI:35235"/>
        <dbReference type="ChEBI" id="CHEBI:58886"/>
        <dbReference type="ChEBI" id="CHEBI:58887"/>
        <dbReference type="ChEBI" id="CHEBI:456215"/>
        <dbReference type="EC" id="6.3.1.13"/>
    </reaction>
</comment>
<keyword evidence="7 10" id="KW-0862">Zinc</keyword>
<dbReference type="InterPro" id="IPR014729">
    <property type="entry name" value="Rossmann-like_a/b/a_fold"/>
</dbReference>
<evidence type="ECO:0000256" key="1">
    <source>
        <dbReference type="ARBA" id="ARBA00003679"/>
    </source>
</evidence>
<evidence type="ECO:0000313" key="12">
    <source>
        <dbReference type="EMBL" id="XCG65691.1"/>
    </source>
</evidence>
<dbReference type="Gene3D" id="3.40.50.620">
    <property type="entry name" value="HUPs"/>
    <property type="match status" value="1"/>
</dbReference>
<dbReference type="PANTHER" id="PTHR10890:SF3">
    <property type="entry name" value="CYSTEINE--TRNA LIGASE, CYTOPLASMIC"/>
    <property type="match status" value="1"/>
</dbReference>
<dbReference type="NCBIfam" id="TIGR03447">
    <property type="entry name" value="mycothiol_MshC"/>
    <property type="match status" value="1"/>
</dbReference>
<dbReference type="EC" id="6.3.1.13" evidence="10"/>
<dbReference type="PRINTS" id="PR00983">
    <property type="entry name" value="TRNASYNTHCYS"/>
</dbReference>
<keyword evidence="4 10" id="KW-0436">Ligase</keyword>
<evidence type="ECO:0000256" key="10">
    <source>
        <dbReference type="HAMAP-Rule" id="MF_01697"/>
    </source>
</evidence>
<gene>
    <name evidence="10 12" type="primary">mshC</name>
    <name evidence="12" type="ORF">ABLG96_10655</name>
</gene>
<evidence type="ECO:0000256" key="5">
    <source>
        <dbReference type="ARBA" id="ARBA00022723"/>
    </source>
</evidence>
<dbReference type="GO" id="GO:0010125">
    <property type="term" value="P:mycothiol biosynthetic process"/>
    <property type="evidence" value="ECO:0007669"/>
    <property type="project" value="UniProtKB-UniRule"/>
</dbReference>
<dbReference type="CDD" id="cd00672">
    <property type="entry name" value="CysRS_core"/>
    <property type="match status" value="1"/>
</dbReference>
<dbReference type="GO" id="GO:0004817">
    <property type="term" value="F:cysteine-tRNA ligase activity"/>
    <property type="evidence" value="ECO:0007669"/>
    <property type="project" value="TreeGrafter"/>
</dbReference>
<name>A0AAU8DTM2_9ACTN</name>
<comment type="cofactor">
    <cofactor evidence="10">
        <name>Zn(2+)</name>
        <dbReference type="ChEBI" id="CHEBI:29105"/>
    </cofactor>
    <text evidence="10">Binds 1 zinc ion per subunit.</text>
</comment>
<dbReference type="RefSeq" id="WP_353651296.1">
    <property type="nucleotide sequence ID" value="NZ_CP159218.1"/>
</dbReference>
<sequence length="412" mass="44939">MHSWPTVEVPALSAVTQPLPQLRLHDSASDTVTPVSPPGPEEPASMYVCGITPYDATHIGHAATYVTFDLVNRYWRASGRTVTYVQNVTDVDDPLLERAERDGVDWRDLAREQTDLFRSDMTHLRVIPPERYVGVVEEMDAVSAGVARLLESGAAYRVPDDEYPDVYFDISTTGRFGYESRYDRGTMLTYSAERGGDPDRPGKRDPLDPLLWRCARPGEPSWESPLGAGRAGWHIECAVIAGKLLGERIDLQGGGSDLIFPHHECSAAHAEALTGAARFAGHYTHTGMLAYQGTKMSKSLGNLVFVSRLIASGVDPAAIRIALLSFHYRTDREWTDVMPAAATERLHRWREAARTTGQGTAGPTVDALVAALADDLDTPTAFRVLDDWAASPGDDSDAVVTAVDALLGIPLR</sequence>
<feature type="short sequence motif" description="'HIGH' region" evidence="10">
    <location>
        <begin position="51"/>
        <end position="61"/>
    </location>
</feature>
<proteinExistence type="inferred from homology"/>
<keyword evidence="8 10" id="KW-0067">ATP-binding</keyword>
<dbReference type="SUPFAM" id="SSF52374">
    <property type="entry name" value="Nucleotidylyl transferase"/>
    <property type="match status" value="1"/>
</dbReference>
<feature type="binding site" evidence="10">
    <location>
        <position position="262"/>
    </location>
    <ligand>
        <name>Zn(2+)</name>
        <dbReference type="ChEBI" id="CHEBI:29105"/>
    </ligand>
</feature>
<dbReference type="Gene3D" id="1.20.120.640">
    <property type="entry name" value="Anticodon-binding domain of a subclass of class I aminoacyl-tRNA synthetases"/>
    <property type="match status" value="1"/>
</dbReference>
<evidence type="ECO:0000256" key="9">
    <source>
        <dbReference type="ARBA" id="ARBA00048350"/>
    </source>
</evidence>
<comment type="similarity">
    <text evidence="2 10">Belongs to the class-I aminoacyl-tRNA synthetase family. MshC subfamily.</text>
</comment>
<evidence type="ECO:0000259" key="11">
    <source>
        <dbReference type="Pfam" id="PF01406"/>
    </source>
</evidence>
<feature type="short sequence motif" description="'ERGGDP' region" evidence="10">
    <location>
        <begin position="193"/>
        <end position="198"/>
    </location>
</feature>
<feature type="binding site" evidence="10">
    <location>
        <position position="289"/>
    </location>
    <ligand>
        <name>L-cysteinyl-5'-AMP</name>
        <dbReference type="ChEBI" id="CHEBI:144924"/>
    </ligand>
</feature>
<evidence type="ECO:0000256" key="3">
    <source>
        <dbReference type="ARBA" id="ARBA00011245"/>
    </source>
</evidence>
<dbReference type="GO" id="GO:0008270">
    <property type="term" value="F:zinc ion binding"/>
    <property type="evidence" value="ECO:0007669"/>
    <property type="project" value="UniProtKB-UniRule"/>
</dbReference>
<feature type="binding site" evidence="10">
    <location>
        <position position="64"/>
    </location>
    <ligand>
        <name>L-cysteinyl-5'-AMP</name>
        <dbReference type="ChEBI" id="CHEBI:144924"/>
    </ligand>
</feature>
<feature type="binding site" evidence="10">
    <location>
        <position position="233"/>
    </location>
    <ligand>
        <name>L-cysteinyl-5'-AMP</name>
        <dbReference type="ChEBI" id="CHEBI:144924"/>
    </ligand>
</feature>
<evidence type="ECO:0000256" key="4">
    <source>
        <dbReference type="ARBA" id="ARBA00022598"/>
    </source>
</evidence>
<dbReference type="GO" id="GO:0006423">
    <property type="term" value="P:cysteinyl-tRNA aminoacylation"/>
    <property type="evidence" value="ECO:0007669"/>
    <property type="project" value="TreeGrafter"/>
</dbReference>
<evidence type="ECO:0000256" key="8">
    <source>
        <dbReference type="ARBA" id="ARBA00022840"/>
    </source>
</evidence>
<comment type="function">
    <text evidence="1 10">Catalyzes the ATP-dependent condensation of GlcN-Ins and L-cysteine to form L-Cys-GlcN-Ins.</text>
</comment>
<feature type="binding site" evidence="10">
    <location>
        <begin position="255"/>
        <end position="257"/>
    </location>
    <ligand>
        <name>L-cysteinyl-5'-AMP</name>
        <dbReference type="ChEBI" id="CHEBI:144924"/>
    </ligand>
</feature>
<feature type="domain" description="tRNA synthetases class I catalytic" evidence="11">
    <location>
        <begin position="42"/>
        <end position="336"/>
    </location>
</feature>
<feature type="binding site" evidence="10">
    <location>
        <position position="49"/>
    </location>
    <ligand>
        <name>Zn(2+)</name>
        <dbReference type="ChEBI" id="CHEBI:29105"/>
    </ligand>
</feature>
<feature type="short sequence motif" description="'KMSKS' region" evidence="10">
    <location>
        <begin position="295"/>
        <end position="299"/>
    </location>
</feature>
<evidence type="ECO:0000256" key="7">
    <source>
        <dbReference type="ARBA" id="ARBA00022833"/>
    </source>
</evidence>
<evidence type="ECO:0000256" key="2">
    <source>
        <dbReference type="ARBA" id="ARBA00007723"/>
    </source>
</evidence>
<dbReference type="InterPro" id="IPR017812">
    <property type="entry name" value="Mycothiol_ligase_MshC"/>
</dbReference>
<keyword evidence="5 10" id="KW-0479">Metal-binding</keyword>
<comment type="subunit">
    <text evidence="3 10">Monomer.</text>
</comment>
<protein>
    <recommendedName>
        <fullName evidence="10">L-cysteine:1D-myo-inositol 2-amino-2-deoxy-alpha-D-glucopyranoside ligase</fullName>
        <shortName evidence="10">L-Cys:GlcN-Ins ligase</shortName>
        <ecNumber evidence="10">6.3.1.13</ecNumber>
    </recommendedName>
    <alternativeName>
        <fullName evidence="10">Mycothiol ligase</fullName>
        <shortName evidence="10">MSH ligase</shortName>
    </alternativeName>
</protein>
<feature type="binding site" evidence="10">
    <location>
        <begin position="87"/>
        <end position="89"/>
    </location>
    <ligand>
        <name>L-cysteinyl-5'-AMP</name>
        <dbReference type="ChEBI" id="CHEBI:144924"/>
    </ligand>
</feature>
<dbReference type="InterPro" id="IPR024909">
    <property type="entry name" value="Cys-tRNA/MSH_ligase"/>
</dbReference>
<dbReference type="GO" id="GO:0005829">
    <property type="term" value="C:cytosol"/>
    <property type="evidence" value="ECO:0007669"/>
    <property type="project" value="TreeGrafter"/>
</dbReference>
<dbReference type="Pfam" id="PF01406">
    <property type="entry name" value="tRNA-synt_1e"/>
    <property type="match status" value="1"/>
</dbReference>
<dbReference type="HAMAP" id="MF_01697">
    <property type="entry name" value="MshC"/>
    <property type="match status" value="1"/>
</dbReference>
<reference evidence="12" key="1">
    <citation type="submission" date="2024-05" db="EMBL/GenBank/DDBJ databases">
        <authorList>
            <person name="Cai S.Y."/>
            <person name="Jin L.M."/>
            <person name="Li H.R."/>
        </authorList>
    </citation>
    <scope>NUCLEOTIDE SEQUENCE</scope>
    <source>
        <strain evidence="12">A5-74</strain>
    </source>
</reference>
<feature type="binding site" evidence="10">
    <location>
        <position position="237"/>
    </location>
    <ligand>
        <name>Zn(2+)</name>
        <dbReference type="ChEBI" id="CHEBI:29105"/>
    </ligand>
</feature>
<dbReference type="GO" id="GO:0035446">
    <property type="term" value="F:cysteine-glucosaminylinositol ligase activity"/>
    <property type="evidence" value="ECO:0007669"/>
    <property type="project" value="UniProtKB-UniRule"/>
</dbReference>
<feature type="binding site" evidence="10">
    <location>
        <begin position="49"/>
        <end position="52"/>
    </location>
    <ligand>
        <name>L-cysteinyl-5'-AMP</name>
        <dbReference type="ChEBI" id="CHEBI:144924"/>
    </ligand>
</feature>
<dbReference type="PANTHER" id="PTHR10890">
    <property type="entry name" value="CYSTEINYL-TRNA SYNTHETASE"/>
    <property type="match status" value="1"/>
</dbReference>
<dbReference type="AlphaFoldDB" id="A0AAU8DTM2"/>
<dbReference type="GO" id="GO:0005524">
    <property type="term" value="F:ATP binding"/>
    <property type="evidence" value="ECO:0007669"/>
    <property type="project" value="UniProtKB-KW"/>
</dbReference>
<organism evidence="12">
    <name type="scientific">Nakamurella sp. A5-74</name>
    <dbReference type="NCBI Taxonomy" id="3158264"/>
    <lineage>
        <taxon>Bacteria</taxon>
        <taxon>Bacillati</taxon>
        <taxon>Actinomycetota</taxon>
        <taxon>Actinomycetes</taxon>
        <taxon>Nakamurellales</taxon>
        <taxon>Nakamurellaceae</taxon>
        <taxon>Nakamurella</taxon>
    </lineage>
</organism>
<accession>A0AAU8DTM2</accession>
<keyword evidence="6 10" id="KW-0547">Nucleotide-binding</keyword>
<evidence type="ECO:0000256" key="6">
    <source>
        <dbReference type="ARBA" id="ARBA00022741"/>
    </source>
</evidence>
<dbReference type="EMBL" id="CP159218">
    <property type="protein sequence ID" value="XCG65691.1"/>
    <property type="molecule type" value="Genomic_DNA"/>
</dbReference>
<dbReference type="InterPro" id="IPR032678">
    <property type="entry name" value="tRNA-synt_1_cat_dom"/>
</dbReference>